<dbReference type="Proteomes" id="UP000001396">
    <property type="component" value="Unassembled WGS sequence"/>
</dbReference>
<dbReference type="SMART" id="SM00147">
    <property type="entry name" value="RasGEF"/>
    <property type="match status" value="1"/>
</dbReference>
<dbReference type="GO" id="GO:0005886">
    <property type="term" value="C:plasma membrane"/>
    <property type="evidence" value="ECO:0007669"/>
    <property type="project" value="TreeGrafter"/>
</dbReference>
<dbReference type="PANTHER" id="PTHR23113">
    <property type="entry name" value="GUANINE NUCLEOTIDE EXCHANGE FACTOR"/>
    <property type="match status" value="1"/>
</dbReference>
<dbReference type="GO" id="GO:0003779">
    <property type="term" value="F:actin binding"/>
    <property type="evidence" value="ECO:0007669"/>
    <property type="project" value="InterPro"/>
</dbReference>
<dbReference type="Gene3D" id="1.20.870.10">
    <property type="entry name" value="Son of sevenless (SoS) protein Chain: S domain 1"/>
    <property type="match status" value="1"/>
</dbReference>
<dbReference type="PROSITE" id="PS50212">
    <property type="entry name" value="RASGEF_NTER"/>
    <property type="match status" value="1"/>
</dbReference>
<dbReference type="RefSeq" id="XP_020437281.1">
    <property type="nucleotide sequence ID" value="XM_020573164.1"/>
</dbReference>
<dbReference type="FunCoup" id="D3B1J8">
    <property type="interactions" value="512"/>
</dbReference>
<feature type="region of interest" description="Disordered" evidence="3">
    <location>
        <begin position="316"/>
        <end position="365"/>
    </location>
</feature>
<feature type="domain" description="Ras-GEF" evidence="4">
    <location>
        <begin position="1223"/>
        <end position="1457"/>
    </location>
</feature>
<keyword evidence="8" id="KW-1185">Reference proteome</keyword>
<dbReference type="InterPro" id="IPR001895">
    <property type="entry name" value="RASGEF_cat_dom"/>
</dbReference>
<organism evidence="7 8">
    <name type="scientific">Heterostelium pallidum (strain ATCC 26659 / Pp 5 / PN500)</name>
    <name type="common">Cellular slime mold</name>
    <name type="synonym">Polysphondylium pallidum</name>
    <dbReference type="NCBI Taxonomy" id="670386"/>
    <lineage>
        <taxon>Eukaryota</taxon>
        <taxon>Amoebozoa</taxon>
        <taxon>Evosea</taxon>
        <taxon>Eumycetozoa</taxon>
        <taxon>Dictyostelia</taxon>
        <taxon>Acytosteliales</taxon>
        <taxon>Acytosteliaceae</taxon>
        <taxon>Heterostelium</taxon>
    </lineage>
</organism>
<dbReference type="PANTHER" id="PTHR23113:SF346">
    <property type="entry name" value="RAS GUANINE NUCLEOTIDE EXCHANGE FACTOR L"/>
    <property type="match status" value="1"/>
</dbReference>
<dbReference type="GeneID" id="31357697"/>
<protein>
    <submittedName>
        <fullName evidence="7">Ras guanine nucleotide exchange factor</fullName>
    </submittedName>
</protein>
<dbReference type="InterPro" id="IPR016024">
    <property type="entry name" value="ARM-type_fold"/>
</dbReference>
<dbReference type="Pfam" id="PF00617">
    <property type="entry name" value="RasGEF"/>
    <property type="match status" value="1"/>
</dbReference>
<evidence type="ECO:0000313" key="8">
    <source>
        <dbReference type="Proteomes" id="UP000001396"/>
    </source>
</evidence>
<name>D3B1J8_HETP5</name>
<dbReference type="STRING" id="670386.D3B1J8"/>
<dbReference type="Gene3D" id="1.25.10.10">
    <property type="entry name" value="Leucine-rich Repeat Variant"/>
    <property type="match status" value="1"/>
</dbReference>
<evidence type="ECO:0000259" key="5">
    <source>
        <dbReference type="PROSITE" id="PS50212"/>
    </source>
</evidence>
<evidence type="ECO:0000256" key="1">
    <source>
        <dbReference type="ARBA" id="ARBA00022658"/>
    </source>
</evidence>
<proteinExistence type="predicted"/>
<evidence type="ECO:0000256" key="2">
    <source>
        <dbReference type="PROSITE-ProRule" id="PRU00168"/>
    </source>
</evidence>
<dbReference type="GO" id="GO:0031267">
    <property type="term" value="F:small GTPase binding"/>
    <property type="evidence" value="ECO:0007669"/>
    <property type="project" value="InterPro"/>
</dbReference>
<feature type="compositionally biased region" description="Low complexity" evidence="3">
    <location>
        <begin position="180"/>
        <end position="192"/>
    </location>
</feature>
<dbReference type="CDD" id="cd00155">
    <property type="entry name" value="RasGEF"/>
    <property type="match status" value="1"/>
</dbReference>
<evidence type="ECO:0000313" key="7">
    <source>
        <dbReference type="EMBL" id="EFA85172.1"/>
    </source>
</evidence>
<comment type="caution">
    <text evidence="7">The sequence shown here is derived from an EMBL/GenBank/DDBJ whole genome shotgun (WGS) entry which is preliminary data.</text>
</comment>
<dbReference type="InterPro" id="IPR014768">
    <property type="entry name" value="GBD/FH3_dom"/>
</dbReference>
<dbReference type="PROSITE" id="PS50009">
    <property type="entry name" value="RASGEF_CAT"/>
    <property type="match status" value="1"/>
</dbReference>
<dbReference type="InterPro" id="IPR010473">
    <property type="entry name" value="GTPase-bd"/>
</dbReference>
<dbReference type="GO" id="GO:0045010">
    <property type="term" value="P:actin nucleation"/>
    <property type="evidence" value="ECO:0007669"/>
    <property type="project" value="UniProtKB-ARBA"/>
</dbReference>
<reference evidence="7 8" key="1">
    <citation type="journal article" date="2011" name="Genome Res.">
        <title>Phylogeny-wide analysis of social amoeba genomes highlights ancient origins for complex intercellular communication.</title>
        <authorList>
            <person name="Heidel A.J."/>
            <person name="Lawal H.M."/>
            <person name="Felder M."/>
            <person name="Schilde C."/>
            <person name="Helps N.R."/>
            <person name="Tunggal B."/>
            <person name="Rivero F."/>
            <person name="John U."/>
            <person name="Schleicher M."/>
            <person name="Eichinger L."/>
            <person name="Platzer M."/>
            <person name="Noegel A.A."/>
            <person name="Schaap P."/>
            <person name="Gloeckner G."/>
        </authorList>
    </citation>
    <scope>NUCLEOTIDE SEQUENCE [LARGE SCALE GENOMIC DNA]</scope>
    <source>
        <strain evidence="8">ATCC 26659 / Pp 5 / PN500</strain>
    </source>
</reference>
<dbReference type="InterPro" id="IPR023578">
    <property type="entry name" value="Ras_GEF_dom_sf"/>
</dbReference>
<dbReference type="InterPro" id="IPR011989">
    <property type="entry name" value="ARM-like"/>
</dbReference>
<feature type="domain" description="GBD/FH3" evidence="6">
    <location>
        <begin position="248"/>
        <end position="702"/>
    </location>
</feature>
<feature type="domain" description="N-terminal Ras-GEF" evidence="5">
    <location>
        <begin position="1069"/>
        <end position="1193"/>
    </location>
</feature>
<dbReference type="GO" id="GO:0007265">
    <property type="term" value="P:Ras protein signal transduction"/>
    <property type="evidence" value="ECO:0007669"/>
    <property type="project" value="TreeGrafter"/>
</dbReference>
<dbReference type="Pfam" id="PF00618">
    <property type="entry name" value="RasGEF_N"/>
    <property type="match status" value="1"/>
</dbReference>
<dbReference type="PROSITE" id="PS51232">
    <property type="entry name" value="GBD_FH3"/>
    <property type="match status" value="1"/>
</dbReference>
<dbReference type="SMART" id="SM01140">
    <property type="entry name" value="Drf_GBD"/>
    <property type="match status" value="1"/>
</dbReference>
<dbReference type="OMA" id="IETSSWK"/>
<dbReference type="CDD" id="cd06224">
    <property type="entry name" value="REM"/>
    <property type="match status" value="1"/>
</dbReference>
<dbReference type="EMBL" id="ADBJ01000008">
    <property type="protein sequence ID" value="EFA85172.1"/>
    <property type="molecule type" value="Genomic_DNA"/>
</dbReference>
<feature type="compositionally biased region" description="Low complexity" evidence="3">
    <location>
        <begin position="316"/>
        <end position="330"/>
    </location>
</feature>
<dbReference type="InParanoid" id="D3B1J8"/>
<sequence>MKSVANRALEQSLNFLQHIVRLTLHNNTFFDQIQLEPTSQNSSTTDAVQILLNHFNQSSHAHSNLTLHNSSSSSGGLNSNNNNNSSIMIFDSIKEEDCSSISSSVPQSGFSPHSSPVSRSPAFTNGFMYNSNSSNSLSSLNGTGTTKKKLETPAPKTPVHKNLLNFSKEFSSEDEDSDSDTASTTSSSLYSNSIPKRLSISPRSSLSLSGSIELSASTMAMNQSSSLASLAAANSREQLMMRPRRGSTQESPLSISVNLFESLVEDLDYSKTRKEELLNQTTEDKWQFLQRLKPDCTTTLISNGIFNNNNQLSSSSSDLKSILSSPPKLNGSTNSMSSPKAPPSANIGKSFPRSPRSITPLGPSNNARVTSHSLFTIEDISKLRLALTEKPVNWVINFAESSGINAILNMISIFSKKESKIEDDHLVINECLSCIKLLSELELHSILLTDTTDTIVPLMVTPSLSVKRATFEVLDSLCKVFPVGSSVVMESLRTFARNTEVTLQQTFKYIIAPLAGEFAADLKVNCMSLINHLIRGCKDVALREDVRTKFLDCEILKIIKSLRIDGEGIETSSWKRLEVEMSTFETLIIEDEIQLSPRCIEYDSGGEETGSVVGSDPKLPVLISCSPEEGSSTLREVLVPITKKSQAADVIRTITSSNSNLKELGEWGLYVRETDKPSESGRFLRDEEYLTDQQYDGASDKFREYSLKMVPWKVRVNLERIKEMGVSAKCPANFIVEEPMDPTLTCARLVDHLVTSYLPQIGQYALESDDFGLYLDSFGFGTGTTGYWLEPLEKLHVNSEIFKDPKCTVALRLRLKLVKLKFADDSFEQLRLDLMLQTEKIFKEISEKVVDPENSVNVDHYSIFVDRQDQSSGAPTDKKNIEWIEPGRPLYHYRISNRVCLRFAVRPSPITLMIDASLFNSPETADGESTSSNNPDENELESKAATVGDVASLMMSVPQPIKTKTIQVQIPLHLPLQESLDTELNWLECKIDQAKCRFHIDSFDGPIINQHQPLLTQYFTKSNKLFVELADEADLVVPQYVKHNATNIWEEVNDRTTIFFDVDPVTFKLSNVIRGATLNKLVEVSTNNIDVDRVTMNILLMTYTSFTTSDTLLDKLIERYNVPERLADTKNVVQLHVIVFIKNWLEQQSPQAASGGGLEERFLERINQFIERMKEDGYSNMVPQLKRLIDMAIKEKRAYAMPEVPRLTTVIRAPSISTAFLEDELFVAQQLTLREFETFRRIQPVEFLNQAWNKPKLQYKACNLLKMIDRFNRVSLAISTSILAQIKLKSRVKLICRYIKIALHLRELNNFHLLTAFLAGIRNSSVLRLRVSWSKVPKKYKQSLEDLEKLMSMEGSFKTFRSLIKDLVPPCIPYLGVYLKDLTFIEDGNNDSMDGLINWGKKKLVYNIISIIQSCQYIPYDFGPPSSKAEQVLASFDSLPVANDEVLYQMSQQLEPKI</sequence>
<dbReference type="SUPFAM" id="SSF48371">
    <property type="entry name" value="ARM repeat"/>
    <property type="match status" value="1"/>
</dbReference>
<dbReference type="InterPro" id="IPR010472">
    <property type="entry name" value="FH3_dom"/>
</dbReference>
<dbReference type="InterPro" id="IPR008937">
    <property type="entry name" value="Ras-like_GEF"/>
</dbReference>
<evidence type="ECO:0000259" key="4">
    <source>
        <dbReference type="PROSITE" id="PS50009"/>
    </source>
</evidence>
<feature type="region of interest" description="Disordered" evidence="3">
    <location>
        <begin position="134"/>
        <end position="192"/>
    </location>
</feature>
<evidence type="ECO:0000256" key="3">
    <source>
        <dbReference type="SAM" id="MobiDB-lite"/>
    </source>
</evidence>
<dbReference type="InterPro" id="IPR036964">
    <property type="entry name" value="RASGEF_cat_dom_sf"/>
</dbReference>
<dbReference type="Pfam" id="PF06371">
    <property type="entry name" value="Drf_GBD"/>
    <property type="match status" value="1"/>
</dbReference>
<dbReference type="SUPFAM" id="SSF48366">
    <property type="entry name" value="Ras GEF"/>
    <property type="match status" value="1"/>
</dbReference>
<keyword evidence="1 2" id="KW-0344">Guanine-nucleotide releasing factor</keyword>
<dbReference type="SMART" id="SM00229">
    <property type="entry name" value="RasGEFN"/>
    <property type="match status" value="1"/>
</dbReference>
<dbReference type="Gene3D" id="3.10.20.90">
    <property type="entry name" value="Phosphatidylinositol 3-kinase Catalytic Subunit, Chain A, domain 1"/>
    <property type="match status" value="1"/>
</dbReference>
<dbReference type="Gene3D" id="1.10.840.10">
    <property type="entry name" value="Ras guanine-nucleotide exchange factors catalytic domain"/>
    <property type="match status" value="1"/>
</dbReference>
<dbReference type="InterPro" id="IPR000651">
    <property type="entry name" value="Ras-like_Gua-exchang_fac_N"/>
</dbReference>
<evidence type="ECO:0000259" key="6">
    <source>
        <dbReference type="PROSITE" id="PS51232"/>
    </source>
</evidence>
<accession>D3B1J8</accession>
<dbReference type="GO" id="GO:0005085">
    <property type="term" value="F:guanyl-nucleotide exchange factor activity"/>
    <property type="evidence" value="ECO:0007669"/>
    <property type="project" value="UniProtKB-KW"/>
</dbReference>
<dbReference type="Pfam" id="PF06367">
    <property type="entry name" value="Drf_FH3"/>
    <property type="match status" value="1"/>
</dbReference>
<gene>
    <name evidence="7" type="primary">gefL</name>
    <name evidence="7" type="ORF">PPL_02172</name>
</gene>